<keyword evidence="3" id="KW-0732">Signal</keyword>
<reference evidence="6 7" key="1">
    <citation type="submission" date="2018-06" db="EMBL/GenBank/DDBJ databases">
        <authorList>
            <consortium name="Pathogen Informatics"/>
            <person name="Doyle S."/>
        </authorList>
    </citation>
    <scope>NUCLEOTIDE SEQUENCE [LARGE SCALE GENOMIC DNA]</scope>
    <source>
        <strain evidence="6 7">NCTC13316</strain>
    </source>
</reference>
<accession>A0A378JL62</accession>
<dbReference type="GO" id="GO:0016740">
    <property type="term" value="F:transferase activity"/>
    <property type="evidence" value="ECO:0007669"/>
    <property type="project" value="UniProtKB-KW"/>
</dbReference>
<dbReference type="SUPFAM" id="SSF101852">
    <property type="entry name" value="Bacterial fluorinating enzyme, C-terminal domain"/>
    <property type="match status" value="1"/>
</dbReference>
<name>A0A378JL62_9GAMM</name>
<evidence type="ECO:0000313" key="7">
    <source>
        <dbReference type="Proteomes" id="UP000254794"/>
    </source>
</evidence>
<keyword evidence="7" id="KW-1185">Reference proteome</keyword>
<dbReference type="PANTHER" id="PTHR35092">
    <property type="entry name" value="CHLORINASE MJ1651"/>
    <property type="match status" value="1"/>
</dbReference>
<feature type="chain" id="PRO_5016853895" evidence="3">
    <location>
        <begin position="22"/>
        <end position="304"/>
    </location>
</feature>
<evidence type="ECO:0000256" key="1">
    <source>
        <dbReference type="ARBA" id="ARBA00022691"/>
    </source>
</evidence>
<feature type="signal peptide" evidence="3">
    <location>
        <begin position="1"/>
        <end position="21"/>
    </location>
</feature>
<dbReference type="Gene3D" id="3.40.50.10790">
    <property type="entry name" value="S-adenosyl-l-methionine hydroxide adenosyltransferase, N-terminal"/>
    <property type="match status" value="1"/>
</dbReference>
<dbReference type="InterPro" id="IPR023227">
    <property type="entry name" value="SAM_OH_AdoTrfase_C_sf"/>
</dbReference>
<evidence type="ECO:0000256" key="2">
    <source>
        <dbReference type="ARBA" id="ARBA00024035"/>
    </source>
</evidence>
<dbReference type="RefSeq" id="WP_242604650.1">
    <property type="nucleotide sequence ID" value="NZ_CAAAHP010000001.1"/>
</dbReference>
<evidence type="ECO:0000259" key="5">
    <source>
        <dbReference type="Pfam" id="PF20257"/>
    </source>
</evidence>
<dbReference type="InterPro" id="IPR046469">
    <property type="entry name" value="SAM_HAT_N"/>
</dbReference>
<dbReference type="Gene3D" id="2.40.30.90">
    <property type="entry name" value="Bacterial fluorinating enzyme like"/>
    <property type="match status" value="1"/>
</dbReference>
<dbReference type="PANTHER" id="PTHR35092:SF1">
    <property type="entry name" value="CHLORINASE MJ1651"/>
    <property type="match status" value="1"/>
</dbReference>
<dbReference type="AlphaFoldDB" id="A0A378JL62"/>
<feature type="domain" description="S-adenosyl-l-methionine hydroxide adenosyltransferase N-terminal" evidence="4">
    <location>
        <begin position="28"/>
        <end position="176"/>
    </location>
</feature>
<dbReference type="InterPro" id="IPR046470">
    <property type="entry name" value="SAM_HAT_C"/>
</dbReference>
<protein>
    <submittedName>
        <fullName evidence="6">S-adenosyl-l-methionine hydroxide adenosyltransferase</fullName>
    </submittedName>
</protein>
<evidence type="ECO:0000259" key="4">
    <source>
        <dbReference type="Pfam" id="PF01887"/>
    </source>
</evidence>
<dbReference type="Pfam" id="PF01887">
    <property type="entry name" value="SAM_HAT_N"/>
    <property type="match status" value="1"/>
</dbReference>
<evidence type="ECO:0000313" key="6">
    <source>
        <dbReference type="EMBL" id="STX51428.1"/>
    </source>
</evidence>
<gene>
    <name evidence="6" type="ORF">NCTC13316_01523</name>
</gene>
<evidence type="ECO:0000256" key="3">
    <source>
        <dbReference type="SAM" id="SignalP"/>
    </source>
</evidence>
<comment type="similarity">
    <text evidence="2">Belongs to the SAM hydrolase / SAM-dependent halogenase family.</text>
</comment>
<dbReference type="InterPro" id="IPR023228">
    <property type="entry name" value="SAM_OH_AdoTrfase_N_sf"/>
</dbReference>
<organism evidence="6 7">
    <name type="scientific">Legionella busanensis</name>
    <dbReference type="NCBI Taxonomy" id="190655"/>
    <lineage>
        <taxon>Bacteria</taxon>
        <taxon>Pseudomonadati</taxon>
        <taxon>Pseudomonadota</taxon>
        <taxon>Gammaproteobacteria</taxon>
        <taxon>Legionellales</taxon>
        <taxon>Legionellaceae</taxon>
        <taxon>Legionella</taxon>
    </lineage>
</organism>
<dbReference type="SUPFAM" id="SSF102522">
    <property type="entry name" value="Bacterial fluorinating enzyme, N-terminal domain"/>
    <property type="match status" value="1"/>
</dbReference>
<dbReference type="PIRSF" id="PIRSF006779">
    <property type="entry name" value="UCP006779"/>
    <property type="match status" value="1"/>
</dbReference>
<dbReference type="InterPro" id="IPR002747">
    <property type="entry name" value="SAM_OH_AdoTrfase"/>
</dbReference>
<keyword evidence="6" id="KW-0808">Transferase</keyword>
<keyword evidence="1" id="KW-0949">S-adenosyl-L-methionine</keyword>
<dbReference type="EMBL" id="UGOD01000001">
    <property type="protein sequence ID" value="STX51428.1"/>
    <property type="molecule type" value="Genomic_DNA"/>
</dbReference>
<dbReference type="Proteomes" id="UP000254794">
    <property type="component" value="Unassembled WGS sequence"/>
</dbReference>
<proteinExistence type="inferred from homology"/>
<feature type="domain" description="S-adenosyl-l-methionine hydroxide adenosyltransferase C-terminal" evidence="5">
    <location>
        <begin position="200"/>
        <end position="294"/>
    </location>
</feature>
<sequence length="304" mass="33946">MQLSKSLFLTLILFFNFTVSAASAGILVLETDFGLKDSAVSAIKGVAYSVDERLIISDLTHEIPPYNIWEGAYRLYQAAPYWPSKTVFVVVVDPGVGSKRHSIVAKLNNGQYFVGPDNGLLTLIAQKIGIQSVRLIDESVNRLNGSETSHTFHGRDVYGYTGARLASGKITFAEVGPLFTQPLVTFPNPEATLINDKLKGKIMVFDPQYGNVWTDINQQLAKQFGFAPGQTYKVTIWHQQQKKYEKELTFENTFSAMKDNQELLYLNSLMDIAIGINQGDFAKKYQLGTGPDWQVVIEKVNRYA</sequence>
<dbReference type="Pfam" id="PF20257">
    <property type="entry name" value="SAM_HAT_C"/>
    <property type="match status" value="1"/>
</dbReference>